<protein>
    <recommendedName>
        <fullName evidence="1">Transposase IS200-like domain-containing protein</fullName>
    </recommendedName>
</protein>
<reference evidence="2 3" key="1">
    <citation type="journal article" date="2016" name="Environ. Microbiol.">
        <title>Genomic resolution of a cold subsurface aquifer community provides metabolic insights for novel microbes adapted to high CO concentrations.</title>
        <authorList>
            <person name="Probst A.J."/>
            <person name="Castelle C.J."/>
            <person name="Singh A."/>
            <person name="Brown C.T."/>
            <person name="Anantharaman K."/>
            <person name="Sharon I."/>
            <person name="Hug L.A."/>
            <person name="Burstein D."/>
            <person name="Emerson J.B."/>
            <person name="Thomas B.C."/>
            <person name="Banfield J.F."/>
        </authorList>
    </citation>
    <scope>NUCLEOTIDE SEQUENCE [LARGE SCALE GENOMIC DNA]</scope>
    <source>
        <strain evidence="2">CG2_30_54_11</strain>
    </source>
</reference>
<name>A0A1J5IVF7_9BACT</name>
<dbReference type="Gene3D" id="3.30.70.1290">
    <property type="entry name" value="Transposase IS200-like"/>
    <property type="match status" value="1"/>
</dbReference>
<dbReference type="Proteomes" id="UP000183245">
    <property type="component" value="Unassembled WGS sequence"/>
</dbReference>
<gene>
    <name evidence="2" type="ORF">AUK40_01580</name>
</gene>
<dbReference type="GO" id="GO:0004803">
    <property type="term" value="F:transposase activity"/>
    <property type="evidence" value="ECO:0007669"/>
    <property type="project" value="InterPro"/>
</dbReference>
<evidence type="ECO:0000313" key="2">
    <source>
        <dbReference type="EMBL" id="OIP98410.1"/>
    </source>
</evidence>
<dbReference type="InterPro" id="IPR036515">
    <property type="entry name" value="Transposase_17_sf"/>
</dbReference>
<dbReference type="PANTHER" id="PTHR36966:SF1">
    <property type="entry name" value="REP-ASSOCIATED TYROSINE TRANSPOSASE"/>
    <property type="match status" value="1"/>
</dbReference>
<dbReference type="SMART" id="SM01321">
    <property type="entry name" value="Y1_Tnp"/>
    <property type="match status" value="1"/>
</dbReference>
<dbReference type="GO" id="GO:0043565">
    <property type="term" value="F:sequence-specific DNA binding"/>
    <property type="evidence" value="ECO:0007669"/>
    <property type="project" value="TreeGrafter"/>
</dbReference>
<dbReference type="PANTHER" id="PTHR36966">
    <property type="entry name" value="REP-ASSOCIATED TYROSINE TRANSPOSASE"/>
    <property type="match status" value="1"/>
</dbReference>
<dbReference type="SUPFAM" id="SSF143422">
    <property type="entry name" value="Transposase IS200-like"/>
    <property type="match status" value="1"/>
</dbReference>
<sequence length="172" mass="19968">MTYDPENHHRRSIRLKGYDYSLAGAYFITLNIDNCDDLLGSIHNGKVKLSDAGRIVQDIWLQLEELPGITLDEWVVMPDHLHGILVIKDDPSLPKRITSGVTRYERRTMTLPKAIGRFKMISAKLINQQRRTPGVAVWQRDYYERIIRDDQALKNIRNYIRDNPRIPRKGGS</sequence>
<dbReference type="GO" id="GO:0006313">
    <property type="term" value="P:DNA transposition"/>
    <property type="evidence" value="ECO:0007669"/>
    <property type="project" value="InterPro"/>
</dbReference>
<organism evidence="2 3">
    <name type="scientific">Candidatus Wirthbacteria bacterium CG2_30_54_11</name>
    <dbReference type="NCBI Taxonomy" id="1817892"/>
    <lineage>
        <taxon>Bacteria</taxon>
        <taxon>Candidatus Wirthbacteria</taxon>
    </lineage>
</organism>
<feature type="domain" description="Transposase IS200-like" evidence="1">
    <location>
        <begin position="21"/>
        <end position="163"/>
    </location>
</feature>
<comment type="caution">
    <text evidence="2">The sequence shown here is derived from an EMBL/GenBank/DDBJ whole genome shotgun (WGS) entry which is preliminary data.</text>
</comment>
<proteinExistence type="predicted"/>
<dbReference type="InterPro" id="IPR002686">
    <property type="entry name" value="Transposase_17"/>
</dbReference>
<dbReference type="InterPro" id="IPR052715">
    <property type="entry name" value="RAYT_transposase"/>
</dbReference>
<evidence type="ECO:0000259" key="1">
    <source>
        <dbReference type="SMART" id="SM01321"/>
    </source>
</evidence>
<dbReference type="AlphaFoldDB" id="A0A1J5IVF7"/>
<dbReference type="EMBL" id="MNZT01000028">
    <property type="protein sequence ID" value="OIP98410.1"/>
    <property type="molecule type" value="Genomic_DNA"/>
</dbReference>
<accession>A0A1J5IVF7</accession>
<evidence type="ECO:0000313" key="3">
    <source>
        <dbReference type="Proteomes" id="UP000183245"/>
    </source>
</evidence>
<dbReference type="STRING" id="1817892.AUK40_01580"/>